<evidence type="ECO:0000256" key="1">
    <source>
        <dbReference type="SAM" id="MobiDB-lite"/>
    </source>
</evidence>
<dbReference type="RefSeq" id="WP_259316163.1">
    <property type="nucleotide sequence ID" value="NZ_CP087164.1"/>
</dbReference>
<organism evidence="2 3">
    <name type="scientific">Capillimicrobium parvum</name>
    <dbReference type="NCBI Taxonomy" id="2884022"/>
    <lineage>
        <taxon>Bacteria</taxon>
        <taxon>Bacillati</taxon>
        <taxon>Actinomycetota</taxon>
        <taxon>Thermoleophilia</taxon>
        <taxon>Solirubrobacterales</taxon>
        <taxon>Capillimicrobiaceae</taxon>
        <taxon>Capillimicrobium</taxon>
    </lineage>
</organism>
<dbReference type="AlphaFoldDB" id="A0A9E7C1J4"/>
<protein>
    <submittedName>
        <fullName evidence="2">Uncharacterized protein</fullName>
    </submittedName>
</protein>
<name>A0A9E7C1J4_9ACTN</name>
<dbReference type="EMBL" id="CP087164">
    <property type="protein sequence ID" value="UGS36493.1"/>
    <property type="molecule type" value="Genomic_DNA"/>
</dbReference>
<evidence type="ECO:0000313" key="3">
    <source>
        <dbReference type="Proteomes" id="UP001162834"/>
    </source>
</evidence>
<dbReference type="Proteomes" id="UP001162834">
    <property type="component" value="Chromosome"/>
</dbReference>
<gene>
    <name evidence="2" type="ORF">DSM104329_02899</name>
</gene>
<dbReference type="KEGG" id="sbae:DSM104329_02899"/>
<reference evidence="2" key="1">
    <citation type="journal article" date="2022" name="Int. J. Syst. Evol. Microbiol.">
        <title>Pseudomonas aegrilactucae sp. nov. and Pseudomonas morbosilactucae sp. nov., pathogens causing bacterial rot of lettuce in Japan.</title>
        <authorList>
            <person name="Sawada H."/>
            <person name="Fujikawa T."/>
            <person name="Satou M."/>
        </authorList>
    </citation>
    <scope>NUCLEOTIDE SEQUENCE</scope>
    <source>
        <strain evidence="2">0166_1</strain>
    </source>
</reference>
<accession>A0A9E7C1J4</accession>
<sequence length="56" mass="5676">MAAFSKVDNLTILNGAQGVAEMMNQIIGQPGPALKLARETLSASSTNGPQPPVPAA</sequence>
<keyword evidence="3" id="KW-1185">Reference proteome</keyword>
<feature type="region of interest" description="Disordered" evidence="1">
    <location>
        <begin position="37"/>
        <end position="56"/>
    </location>
</feature>
<evidence type="ECO:0000313" key="2">
    <source>
        <dbReference type="EMBL" id="UGS36493.1"/>
    </source>
</evidence>
<proteinExistence type="predicted"/>